<dbReference type="InterPro" id="IPR041881">
    <property type="entry name" value="PqqD_sf"/>
</dbReference>
<keyword evidence="2" id="KW-1185">Reference proteome</keyword>
<proteinExistence type="predicted"/>
<accession>A0A5D4GQI4</accession>
<dbReference type="Gene3D" id="1.10.10.1150">
    <property type="entry name" value="Coenzyme PQQ synthesis protein D (PqqD)"/>
    <property type="match status" value="1"/>
</dbReference>
<comment type="caution">
    <text evidence="1">The sequence shown here is derived from an EMBL/GenBank/DDBJ whole genome shotgun (WGS) entry which is preliminary data.</text>
</comment>
<sequence length="98" mass="10601">MMSTSKNAVVSSPQVVACEFGSGVALLDLAGNTYFSLNDVGAFIWEQIRTPLPVSEIVDRVTATYDVEPARCVSDVQTLLSRLETAGLIRWEQAEHAG</sequence>
<gene>
    <name evidence="1" type="ORF">FY036_17910</name>
</gene>
<reference evidence="1 2" key="2">
    <citation type="submission" date="2019-09" db="EMBL/GenBank/DDBJ databases">
        <title>Mesorhizobium sp. MaA-C15 isolated from Microcystis aeruginosa.</title>
        <authorList>
            <person name="Jeong S.E."/>
            <person name="Jin H.M."/>
            <person name="Jeon C.O."/>
        </authorList>
    </citation>
    <scope>NUCLEOTIDE SEQUENCE [LARGE SCALE GENOMIC DNA]</scope>
    <source>
        <strain evidence="1 2">MaA-C15</strain>
    </source>
</reference>
<organism evidence="1 2">
    <name type="scientific">Neoaquamicrobium microcysteis</name>
    <dbReference type="NCBI Taxonomy" id="2682781"/>
    <lineage>
        <taxon>Bacteria</taxon>
        <taxon>Pseudomonadati</taxon>
        <taxon>Pseudomonadota</taxon>
        <taxon>Alphaproteobacteria</taxon>
        <taxon>Hyphomicrobiales</taxon>
        <taxon>Phyllobacteriaceae</taxon>
        <taxon>Neoaquamicrobium</taxon>
    </lineage>
</organism>
<dbReference type="EMBL" id="VSZS01000066">
    <property type="protein sequence ID" value="TYR30588.1"/>
    <property type="molecule type" value="Genomic_DNA"/>
</dbReference>
<evidence type="ECO:0000313" key="1">
    <source>
        <dbReference type="EMBL" id="TYR30588.1"/>
    </source>
</evidence>
<reference evidence="1 2" key="1">
    <citation type="submission" date="2019-08" db="EMBL/GenBank/DDBJ databases">
        <authorList>
            <person name="Seo Y.L."/>
        </authorList>
    </citation>
    <scope>NUCLEOTIDE SEQUENCE [LARGE SCALE GENOMIC DNA]</scope>
    <source>
        <strain evidence="1 2">MaA-C15</strain>
    </source>
</reference>
<dbReference type="Proteomes" id="UP000323258">
    <property type="component" value="Unassembled WGS sequence"/>
</dbReference>
<protein>
    <submittedName>
        <fullName evidence="1">PqqD family protein</fullName>
    </submittedName>
</protein>
<evidence type="ECO:0000313" key="2">
    <source>
        <dbReference type="Proteomes" id="UP000323258"/>
    </source>
</evidence>
<dbReference type="OrthoDB" id="1495225at2"/>
<dbReference type="Pfam" id="PF05402">
    <property type="entry name" value="PqqD"/>
    <property type="match status" value="1"/>
</dbReference>
<dbReference type="AlphaFoldDB" id="A0A5D4GQI4"/>
<dbReference type="InterPro" id="IPR008792">
    <property type="entry name" value="PQQD"/>
</dbReference>
<dbReference type="RefSeq" id="WP_148916124.1">
    <property type="nucleotide sequence ID" value="NZ_VSZS01000066.1"/>
</dbReference>
<name>A0A5D4GQI4_9HYPH</name>